<evidence type="ECO:0000313" key="2">
    <source>
        <dbReference type="EMBL" id="KAG0503105.1"/>
    </source>
</evidence>
<accession>A0A835S2J0</accession>
<name>A0A835S2J0_VANPL</name>
<feature type="compositionally biased region" description="Basic and acidic residues" evidence="1">
    <location>
        <begin position="15"/>
        <end position="26"/>
    </location>
</feature>
<comment type="caution">
    <text evidence="2">The sequence shown here is derived from an EMBL/GenBank/DDBJ whole genome shotgun (WGS) entry which is preliminary data.</text>
</comment>
<feature type="region of interest" description="Disordered" evidence="1">
    <location>
        <begin position="1"/>
        <end position="44"/>
    </location>
</feature>
<organism evidence="2 3">
    <name type="scientific">Vanilla planifolia</name>
    <name type="common">Vanilla</name>
    <dbReference type="NCBI Taxonomy" id="51239"/>
    <lineage>
        <taxon>Eukaryota</taxon>
        <taxon>Viridiplantae</taxon>
        <taxon>Streptophyta</taxon>
        <taxon>Embryophyta</taxon>
        <taxon>Tracheophyta</taxon>
        <taxon>Spermatophyta</taxon>
        <taxon>Magnoliopsida</taxon>
        <taxon>Liliopsida</taxon>
        <taxon>Asparagales</taxon>
        <taxon>Orchidaceae</taxon>
        <taxon>Vanilloideae</taxon>
        <taxon>Vanilleae</taxon>
        <taxon>Vanilla</taxon>
    </lineage>
</organism>
<feature type="compositionally biased region" description="Polar residues" evidence="1">
    <location>
        <begin position="118"/>
        <end position="127"/>
    </location>
</feature>
<dbReference type="Proteomes" id="UP000639772">
    <property type="component" value="Chromosome 1"/>
</dbReference>
<feature type="region of interest" description="Disordered" evidence="1">
    <location>
        <begin position="92"/>
        <end position="127"/>
    </location>
</feature>
<dbReference type="AlphaFoldDB" id="A0A835S2J0"/>
<feature type="compositionally biased region" description="Basic residues" evidence="1">
    <location>
        <begin position="1"/>
        <end position="14"/>
    </location>
</feature>
<gene>
    <name evidence="2" type="ORF">HPP92_003177</name>
</gene>
<reference evidence="2 3" key="1">
    <citation type="journal article" date="2020" name="Nat. Food">
        <title>A phased Vanilla planifolia genome enables genetic improvement of flavour and production.</title>
        <authorList>
            <person name="Hasing T."/>
            <person name="Tang H."/>
            <person name="Brym M."/>
            <person name="Khazi F."/>
            <person name="Huang T."/>
            <person name="Chambers A.H."/>
        </authorList>
    </citation>
    <scope>NUCLEOTIDE SEQUENCE [LARGE SCALE GENOMIC DNA]</scope>
    <source>
        <tissue evidence="2">Leaf</tissue>
    </source>
</reference>
<proteinExistence type="predicted"/>
<sequence>MTSMKGKKNNKKSRNHESMSLERMDDASGPVKSITDNEKPCLARSDEDENFLILEIETSSDSVVSSGNARKYTDTVNHAAPLMQSTKGACVMADGSAHNPSGEDGDESGNTHSKDIEMTTTKAQAKV</sequence>
<dbReference type="EMBL" id="JADCNM010000001">
    <property type="protein sequence ID" value="KAG0503105.1"/>
    <property type="molecule type" value="Genomic_DNA"/>
</dbReference>
<protein>
    <submittedName>
        <fullName evidence="2">Uncharacterized protein</fullName>
    </submittedName>
</protein>
<feature type="compositionally biased region" description="Basic and acidic residues" evidence="1">
    <location>
        <begin position="35"/>
        <end position="44"/>
    </location>
</feature>
<evidence type="ECO:0000313" key="3">
    <source>
        <dbReference type="Proteomes" id="UP000639772"/>
    </source>
</evidence>
<evidence type="ECO:0000256" key="1">
    <source>
        <dbReference type="SAM" id="MobiDB-lite"/>
    </source>
</evidence>